<dbReference type="PROSITE" id="PS51257">
    <property type="entry name" value="PROKAR_LIPOPROTEIN"/>
    <property type="match status" value="1"/>
</dbReference>
<dbReference type="STRING" id="40754.THII_2505"/>
<dbReference type="KEGG" id="tig:THII_2505"/>
<dbReference type="EMBL" id="AP014633">
    <property type="protein sequence ID" value="BAP56802.1"/>
    <property type="molecule type" value="Genomic_DNA"/>
</dbReference>
<protein>
    <recommendedName>
        <fullName evidence="3">Lipoprotein</fullName>
    </recommendedName>
</protein>
<gene>
    <name evidence="1" type="ORF">THII_2505</name>
</gene>
<dbReference type="Proteomes" id="UP000031623">
    <property type="component" value="Chromosome"/>
</dbReference>
<dbReference type="AlphaFoldDB" id="A0A090ALV6"/>
<name>A0A090ALV6_9GAMM</name>
<organism evidence="1 2">
    <name type="scientific">Thioploca ingrica</name>
    <dbReference type="NCBI Taxonomy" id="40754"/>
    <lineage>
        <taxon>Bacteria</taxon>
        <taxon>Pseudomonadati</taxon>
        <taxon>Pseudomonadota</taxon>
        <taxon>Gammaproteobacteria</taxon>
        <taxon>Thiotrichales</taxon>
        <taxon>Thiotrichaceae</taxon>
        <taxon>Thioploca</taxon>
    </lineage>
</organism>
<sequence length="229" mass="25741">MKESLLIAIVSLLILAGCAYRPIPLATAYPVTAQRKMQAAYHWDVLAADVASRLKSTLDVTFPNAIIKPSLYIHFTPDQEKSAFGKTFFNLLTTKLVQQGLVVLDQAANGDNLVVEYDMQVIHHKDRRLTYPPPGTYTLLASGIWLIAQAQDRWKYPGLAIFPFSALADANSMVDYYLPGETNTEVVVTTTVKMGQQYVFGDSSIYYINDGDYDHYENQTKTYQLVDQR</sequence>
<evidence type="ECO:0000313" key="1">
    <source>
        <dbReference type="EMBL" id="BAP56802.1"/>
    </source>
</evidence>
<accession>A0A090ALV6</accession>
<reference evidence="1 2" key="1">
    <citation type="journal article" date="2014" name="ISME J.">
        <title>Ecophysiology of Thioploca ingrica as revealed by the complete genome sequence supplemented with proteomic evidence.</title>
        <authorList>
            <person name="Kojima H."/>
            <person name="Ogura Y."/>
            <person name="Yamamoto N."/>
            <person name="Togashi T."/>
            <person name="Mori H."/>
            <person name="Watanabe T."/>
            <person name="Nemoto F."/>
            <person name="Kurokawa K."/>
            <person name="Hayashi T."/>
            <person name="Fukui M."/>
        </authorList>
    </citation>
    <scope>NUCLEOTIDE SEQUENCE [LARGE SCALE GENOMIC DNA]</scope>
</reference>
<evidence type="ECO:0000313" key="2">
    <source>
        <dbReference type="Proteomes" id="UP000031623"/>
    </source>
</evidence>
<dbReference type="HOGENOM" id="CLU_092687_0_0_6"/>
<dbReference type="OrthoDB" id="6891340at2"/>
<keyword evidence="2" id="KW-1185">Reference proteome</keyword>
<evidence type="ECO:0008006" key="3">
    <source>
        <dbReference type="Google" id="ProtNLM"/>
    </source>
</evidence>
<proteinExistence type="predicted"/>